<feature type="domain" description="ABC-three component systems C-terminal" evidence="1">
    <location>
        <begin position="28"/>
        <end position="180"/>
    </location>
</feature>
<name>A0ABP8N242_9BACT</name>
<dbReference type="Pfam" id="PF20275">
    <property type="entry name" value="CTD10"/>
    <property type="match status" value="1"/>
</dbReference>
<sequence length="183" mass="20565">MTVQNHSGVGHNIIGDYYDQLAKHPSLLSDVINVLSSSMDEGAIEPLDQLDEIVISEKIAYNNLESFKEYIDDFKIFQGKIDMIYTVAESNGSNKKSLILRSIREKYLKVKAELLPKHQMEGDTAIDTLRRCAGEIFLKVQEKIRNQIITSNNIAVPQEALDLALGIVIVDAFIRCKIMEAPL</sequence>
<gene>
    <name evidence="2" type="ORF">GCM10023092_25840</name>
</gene>
<proteinExistence type="predicted"/>
<organism evidence="2 3">
    <name type="scientific">Rurimicrobium arvi</name>
    <dbReference type="NCBI Taxonomy" id="2049916"/>
    <lineage>
        <taxon>Bacteria</taxon>
        <taxon>Pseudomonadati</taxon>
        <taxon>Bacteroidota</taxon>
        <taxon>Chitinophagia</taxon>
        <taxon>Chitinophagales</taxon>
        <taxon>Chitinophagaceae</taxon>
        <taxon>Rurimicrobium</taxon>
    </lineage>
</organism>
<accession>A0ABP8N242</accession>
<evidence type="ECO:0000313" key="3">
    <source>
        <dbReference type="Proteomes" id="UP001501410"/>
    </source>
</evidence>
<evidence type="ECO:0000259" key="1">
    <source>
        <dbReference type="Pfam" id="PF20275"/>
    </source>
</evidence>
<dbReference type="Proteomes" id="UP001501410">
    <property type="component" value="Unassembled WGS sequence"/>
</dbReference>
<dbReference type="InterPro" id="IPR046919">
    <property type="entry name" value="ABC-3C_CTD10"/>
</dbReference>
<evidence type="ECO:0000313" key="2">
    <source>
        <dbReference type="EMBL" id="GAA4458075.1"/>
    </source>
</evidence>
<dbReference type="EMBL" id="BAABEZ010000024">
    <property type="protein sequence ID" value="GAA4458075.1"/>
    <property type="molecule type" value="Genomic_DNA"/>
</dbReference>
<keyword evidence="3" id="KW-1185">Reference proteome</keyword>
<reference evidence="3" key="1">
    <citation type="journal article" date="2019" name="Int. J. Syst. Evol. Microbiol.">
        <title>The Global Catalogue of Microorganisms (GCM) 10K type strain sequencing project: providing services to taxonomists for standard genome sequencing and annotation.</title>
        <authorList>
            <consortium name="The Broad Institute Genomics Platform"/>
            <consortium name="The Broad Institute Genome Sequencing Center for Infectious Disease"/>
            <person name="Wu L."/>
            <person name="Ma J."/>
        </authorList>
    </citation>
    <scope>NUCLEOTIDE SEQUENCE [LARGE SCALE GENOMIC DNA]</scope>
    <source>
        <strain evidence="3">JCM 31921</strain>
    </source>
</reference>
<comment type="caution">
    <text evidence="2">The sequence shown here is derived from an EMBL/GenBank/DDBJ whole genome shotgun (WGS) entry which is preliminary data.</text>
</comment>
<protein>
    <recommendedName>
        <fullName evidence="1">ABC-three component systems C-terminal domain-containing protein</fullName>
    </recommendedName>
</protein>